<keyword evidence="2" id="KW-1185">Reference proteome</keyword>
<protein>
    <submittedName>
        <fullName evidence="1">LmbE family N-acetylglucosaminyl deacetylase</fullName>
    </submittedName>
</protein>
<dbReference type="PANTHER" id="PTHR12993:SF30">
    <property type="entry name" value="N-ACETYL-ALPHA-D-GLUCOSAMINYL L-MALATE DEACETYLASE 1"/>
    <property type="match status" value="1"/>
</dbReference>
<sequence>MLRLTFNLPPGQPLNILCIGAHSDDIEIGAGGTILALLAQPRPVRVHWIVFSASPQRAQEARASAAEFLTGADAALIEVEDMRDGFFPAEFLRVKERFEVLKQASRPDLILTHTRDDHHQDHRCLAELTWNTFRKHLILGYEIPKYDPDLGNPNLFMPLSSEVAERKVAALMRHFKTQHARGWFTPETFHALMRLRGLQAAAQSGMAEAFHGPKLWLC</sequence>
<accession>A0A2W7IQ61</accession>
<organism evidence="1 2">
    <name type="scientific">Humitalea rosea</name>
    <dbReference type="NCBI Taxonomy" id="990373"/>
    <lineage>
        <taxon>Bacteria</taxon>
        <taxon>Pseudomonadati</taxon>
        <taxon>Pseudomonadota</taxon>
        <taxon>Alphaproteobacteria</taxon>
        <taxon>Acetobacterales</taxon>
        <taxon>Roseomonadaceae</taxon>
        <taxon>Humitalea</taxon>
    </lineage>
</organism>
<dbReference type="GO" id="GO:0016811">
    <property type="term" value="F:hydrolase activity, acting on carbon-nitrogen (but not peptide) bonds, in linear amides"/>
    <property type="evidence" value="ECO:0007669"/>
    <property type="project" value="TreeGrafter"/>
</dbReference>
<dbReference type="PANTHER" id="PTHR12993">
    <property type="entry name" value="N-ACETYLGLUCOSAMINYL-PHOSPHATIDYLINOSITOL DE-N-ACETYLASE-RELATED"/>
    <property type="match status" value="1"/>
</dbReference>
<gene>
    <name evidence="1" type="ORF">C8P66_1239</name>
</gene>
<dbReference type="EMBL" id="QKYU01000023">
    <property type="protein sequence ID" value="PZW40803.1"/>
    <property type="molecule type" value="Genomic_DNA"/>
</dbReference>
<dbReference type="AlphaFoldDB" id="A0A2W7IQ61"/>
<dbReference type="InterPro" id="IPR024078">
    <property type="entry name" value="LmbE-like_dom_sf"/>
</dbReference>
<dbReference type="SUPFAM" id="SSF102588">
    <property type="entry name" value="LmbE-like"/>
    <property type="match status" value="1"/>
</dbReference>
<evidence type="ECO:0000313" key="1">
    <source>
        <dbReference type="EMBL" id="PZW40803.1"/>
    </source>
</evidence>
<name>A0A2W7IQ61_9PROT</name>
<dbReference type="InterPro" id="IPR003737">
    <property type="entry name" value="GlcNAc_PI_deacetylase-related"/>
</dbReference>
<proteinExistence type="predicted"/>
<dbReference type="Gene3D" id="3.40.50.10320">
    <property type="entry name" value="LmbE-like"/>
    <property type="match status" value="1"/>
</dbReference>
<comment type="caution">
    <text evidence="1">The sequence shown here is derived from an EMBL/GenBank/DDBJ whole genome shotgun (WGS) entry which is preliminary data.</text>
</comment>
<evidence type="ECO:0000313" key="2">
    <source>
        <dbReference type="Proteomes" id="UP000249688"/>
    </source>
</evidence>
<dbReference type="Pfam" id="PF02585">
    <property type="entry name" value="PIG-L"/>
    <property type="match status" value="1"/>
</dbReference>
<reference evidence="1 2" key="1">
    <citation type="submission" date="2018-06" db="EMBL/GenBank/DDBJ databases">
        <title>Genomic Encyclopedia of Archaeal and Bacterial Type Strains, Phase II (KMG-II): from individual species to whole genera.</title>
        <authorList>
            <person name="Goeker M."/>
        </authorList>
    </citation>
    <scope>NUCLEOTIDE SEQUENCE [LARGE SCALE GENOMIC DNA]</scope>
    <source>
        <strain evidence="1 2">DSM 24525</strain>
    </source>
</reference>
<dbReference type="Proteomes" id="UP000249688">
    <property type="component" value="Unassembled WGS sequence"/>
</dbReference>
<dbReference type="OrthoDB" id="3514174at2"/>